<dbReference type="OrthoDB" id="9811314at2"/>
<evidence type="ECO:0000313" key="5">
    <source>
        <dbReference type="Proteomes" id="UP000000466"/>
    </source>
</evidence>
<dbReference type="KEGG" id="saga:M5M_14560"/>
<dbReference type="PANTHER" id="PTHR11851">
    <property type="entry name" value="METALLOPROTEASE"/>
    <property type="match status" value="1"/>
</dbReference>
<dbReference type="Gene3D" id="3.30.830.10">
    <property type="entry name" value="Metalloenzyme, LuxS/M16 peptidase-like"/>
    <property type="match status" value="4"/>
</dbReference>
<dbReference type="GO" id="GO:0046872">
    <property type="term" value="F:metal ion binding"/>
    <property type="evidence" value="ECO:0007669"/>
    <property type="project" value="InterPro"/>
</dbReference>
<feature type="domain" description="Peptidase M16 C-terminal" evidence="3">
    <location>
        <begin position="639"/>
        <end position="817"/>
    </location>
</feature>
<keyword evidence="1" id="KW-0732">Signal</keyword>
<dbReference type="AlphaFoldDB" id="K4KPJ8"/>
<gene>
    <name evidence="4" type="ordered locus">M5M_14560</name>
</gene>
<keyword evidence="5" id="KW-1185">Reference proteome</keyword>
<dbReference type="InterPro" id="IPR007863">
    <property type="entry name" value="Peptidase_M16_C"/>
</dbReference>
<dbReference type="PANTHER" id="PTHR11851:SF224">
    <property type="entry name" value="PROCESSING PROTEASE"/>
    <property type="match status" value="1"/>
</dbReference>
<evidence type="ECO:0000259" key="3">
    <source>
        <dbReference type="Pfam" id="PF05193"/>
    </source>
</evidence>
<dbReference type="EMBL" id="CP003746">
    <property type="protein sequence ID" value="AFV00049.1"/>
    <property type="molecule type" value="Genomic_DNA"/>
</dbReference>
<dbReference type="eggNOG" id="COG0612">
    <property type="taxonomic scope" value="Bacteria"/>
</dbReference>
<evidence type="ECO:0000313" key="4">
    <source>
        <dbReference type="EMBL" id="AFV00049.1"/>
    </source>
</evidence>
<dbReference type="STRING" id="1117647.M5M_14560"/>
<evidence type="ECO:0000259" key="2">
    <source>
        <dbReference type="Pfam" id="PF00675"/>
    </source>
</evidence>
<dbReference type="InterPro" id="IPR011249">
    <property type="entry name" value="Metalloenz_LuxS/M16"/>
</dbReference>
<dbReference type="Pfam" id="PF00675">
    <property type="entry name" value="Peptidase_M16"/>
    <property type="match status" value="2"/>
</dbReference>
<protein>
    <submittedName>
        <fullName evidence="4">Peptidase M16 domain-containing protein</fullName>
    </submittedName>
</protein>
<dbReference type="HOGENOM" id="CLU_007487_0_1_6"/>
<name>K4KPJ8_SIMAS</name>
<dbReference type="RefSeq" id="WP_015048201.1">
    <property type="nucleotide sequence ID" value="NC_018868.3"/>
</dbReference>
<dbReference type="Proteomes" id="UP000000466">
    <property type="component" value="Chromosome"/>
</dbReference>
<dbReference type="Pfam" id="PF05193">
    <property type="entry name" value="Peptidase_M16_C"/>
    <property type="match status" value="2"/>
</dbReference>
<dbReference type="InterPro" id="IPR011765">
    <property type="entry name" value="Pept_M16_N"/>
</dbReference>
<feature type="domain" description="Peptidase M16 N-terminal" evidence="2">
    <location>
        <begin position="40"/>
        <end position="177"/>
    </location>
</feature>
<proteinExistence type="predicted"/>
<sequence>MLKKPLALAALLYAGQTFAGPLTDSVEIPYESFTLDNGLRVVVHTDRKAPVVAVNVWYHVGSKDEKPGKTGFAHLFEHLMFNGSENYPGEFFEPFEKAGATNMNGTTWLDRTNYFETVPTPALDMALWMESDRMGHMLGAIDQAKLDEQRGVVQNEKRQGENQPYGRSWDILQKAAFPEGHPYSWSTIGSMEDLNAASLEDVKQWFNEYYGASNAVVVLAGDIDVATAKAKMEKYFGFVQPGEPIDRQKAWVAKRTDTKRVKTQDRVPQARLYKSWNTAELASTDADVMQMVGELLAGGKNSRLYKRLVHEDQIATSVNVAYFPFELASLFTIIADAKPGVSLAEIERVIDEEIALFLKKGPSKKELERVRTSLFAGFVRGVEKVGGWGGKSDILASNAVYMGDPGAYKKSLLTMEEASTKTVQSVAKRWLSEGDLVLEVTPFPKMAASGQDADRSQVPDTGAVPQLSFPAIERTELSNGLKVVFARRDTVPQVNMSLQFDAGYAADFGSKLGLAKLASGTMLEGTKKRDALEIAEQLESLGAEWTVNNNVDQTTFGLSALKTNLRPTLEIYADILGNPAFREADVERKRSLAIAGIAQEKSQPVSMALRTLPPLLYGSDHAYGIPLTGSGTEESVKAITIEDMKNFHQQWIRPDNGTLIVVGAMALEELKPELERTLGKWDAPKSAKGEKKLHAVAAQDSASVYLIDKPGAQQSVILAGQLVPSAKDESNLALDMANTILGGAFTARLNMNLREDKHWAYGAYTFMLDAQAQQPLMAYAPVQTDKTKEALAEVQKELRDYLGKRPATQEELKRYQMNKVAKLPGSYETMNAVLGAMAEQVRFDRPDDDVVTFAKRVQSLTVEQVRDVARAEMTPENLVWVIVGDLEKIRAGVESLKLGKVQVLDADGKPVK</sequence>
<feature type="domain" description="Peptidase M16 N-terminal" evidence="2">
    <location>
        <begin position="483"/>
        <end position="609"/>
    </location>
</feature>
<dbReference type="SUPFAM" id="SSF63411">
    <property type="entry name" value="LuxS/MPP-like metallohydrolase"/>
    <property type="match status" value="4"/>
</dbReference>
<organism evidence="4 5">
    <name type="scientific">Simiduia agarivorans (strain DSM 21679 / JCM 13881 / BCRC 17597 / SA1)</name>
    <dbReference type="NCBI Taxonomy" id="1117647"/>
    <lineage>
        <taxon>Bacteria</taxon>
        <taxon>Pseudomonadati</taxon>
        <taxon>Pseudomonadota</taxon>
        <taxon>Gammaproteobacteria</taxon>
        <taxon>Cellvibrionales</taxon>
        <taxon>Cellvibrionaceae</taxon>
        <taxon>Simiduia</taxon>
    </lineage>
</organism>
<dbReference type="InterPro" id="IPR050361">
    <property type="entry name" value="MPP/UQCRC_Complex"/>
</dbReference>
<evidence type="ECO:0000256" key="1">
    <source>
        <dbReference type="SAM" id="SignalP"/>
    </source>
</evidence>
<feature type="domain" description="Peptidase M16 C-terminal" evidence="3">
    <location>
        <begin position="198"/>
        <end position="374"/>
    </location>
</feature>
<feature type="chain" id="PRO_5003878507" evidence="1">
    <location>
        <begin position="20"/>
        <end position="912"/>
    </location>
</feature>
<reference evidence="4 5" key="1">
    <citation type="journal article" date="2013" name="Genome Announc.">
        <title>Complete genome sequence of Simiduia agarivorans SA1(T), a marine bacterium able to degrade a variety of polysaccharides.</title>
        <authorList>
            <person name="Lin S.Y."/>
            <person name="Shieh W.Y."/>
            <person name="Chen J.S."/>
            <person name="Tang S.L."/>
        </authorList>
    </citation>
    <scope>NUCLEOTIDE SEQUENCE [LARGE SCALE GENOMIC DNA]</scope>
    <source>
        <strain evidence="5">DSM 21679 / JCM 13881 / BCRC 17597 / SA1</strain>
    </source>
</reference>
<accession>K4KPJ8</accession>
<feature type="signal peptide" evidence="1">
    <location>
        <begin position="1"/>
        <end position="19"/>
    </location>
</feature>